<reference evidence="2" key="1">
    <citation type="submission" date="2016-08" db="EMBL/GenBank/DDBJ databases">
        <authorList>
            <person name="Varghese N."/>
            <person name="Submissions Spin"/>
        </authorList>
    </citation>
    <scope>NUCLEOTIDE SEQUENCE [LARGE SCALE GENOMIC DNA]</scope>
    <source>
        <strain evidence="2">P1-7</strain>
    </source>
</reference>
<name>A0A1C3VWK4_9HYPH</name>
<gene>
    <name evidence="1" type="ORF">GA0061101_10720</name>
</gene>
<proteinExistence type="predicted"/>
<dbReference type="AlphaFoldDB" id="A0A1C3VWK4"/>
<sequence length="424" mass="43622">MIACDKRISFFILWGDQTRILTLGSKACLGSLLAIFAVCAKQASAQDQAVFAGQVDFSWQQFSIPSVGSGTLPMGEKSVTASGPTTGFSAGVRLSPDPDAFSLMWTGSYFDLSGHSSSTNAISSNPFIITVGSPGSGEIDLSTITDSSGASALANVNFTDSTGATTAISSSASSPAGPNSVTQYAVSPTAAGAAFAALVTDGRGPSAASYGAFADGQGLIFAGVGDFGASTVRTWSFVHATGYTQTVWLAKPLAPDRDFTLKAGLTYRRSRESYGNGMAFDLASSVSGTSIPTVSLSEAGKFNVEAGGPVVGFDARFHPPAPFMIGVSGTAGMAFFGARSRLTHTVVLPQVAAIEDTASVRRDSGVMGLTGMEVSLIFPLEERVELRVSGSVQSTFGAPRPTAGDIKRYNTSQYGVGVSLAARF</sequence>
<dbReference type="Proteomes" id="UP000199205">
    <property type="component" value="Unassembled WGS sequence"/>
</dbReference>
<evidence type="ECO:0000313" key="1">
    <source>
        <dbReference type="EMBL" id="SCB32139.1"/>
    </source>
</evidence>
<evidence type="ECO:0000313" key="2">
    <source>
        <dbReference type="Proteomes" id="UP000199205"/>
    </source>
</evidence>
<protein>
    <submittedName>
        <fullName evidence="1">Uncharacterized protein</fullName>
    </submittedName>
</protein>
<accession>A0A1C3VWK4</accession>
<organism evidence="1 2">
    <name type="scientific">Rhizobium lusitanum</name>
    <dbReference type="NCBI Taxonomy" id="293958"/>
    <lineage>
        <taxon>Bacteria</taxon>
        <taxon>Pseudomonadati</taxon>
        <taxon>Pseudomonadota</taxon>
        <taxon>Alphaproteobacteria</taxon>
        <taxon>Hyphomicrobiales</taxon>
        <taxon>Rhizobiaceae</taxon>
        <taxon>Rhizobium/Agrobacterium group</taxon>
        <taxon>Rhizobium</taxon>
    </lineage>
</organism>
<dbReference type="EMBL" id="FMAF01000007">
    <property type="protein sequence ID" value="SCB32139.1"/>
    <property type="molecule type" value="Genomic_DNA"/>
</dbReference>